<dbReference type="RefSeq" id="WP_022424598.1">
    <property type="nucleotide sequence ID" value="NZ_CABIWU010000061.1"/>
</dbReference>
<organism evidence="1 3">
    <name type="scientific">Catenibacterium mitsuokai</name>
    <dbReference type="NCBI Taxonomy" id="100886"/>
    <lineage>
        <taxon>Bacteria</taxon>
        <taxon>Bacillati</taxon>
        <taxon>Bacillota</taxon>
        <taxon>Erysipelotrichia</taxon>
        <taxon>Erysipelotrichales</taxon>
        <taxon>Coprobacillaceae</taxon>
        <taxon>Catenibacterium</taxon>
    </lineage>
</organism>
<dbReference type="Proteomes" id="UP001197492">
    <property type="component" value="Unassembled WGS sequence"/>
</dbReference>
<protein>
    <submittedName>
        <fullName evidence="1">Uncharacterized protein</fullName>
    </submittedName>
</protein>
<accession>A0AAW4MWT1</accession>
<evidence type="ECO:0000313" key="3">
    <source>
        <dbReference type="Proteomes" id="UP001196408"/>
    </source>
</evidence>
<comment type="caution">
    <text evidence="1">The sequence shown here is derived from an EMBL/GenBank/DDBJ whole genome shotgun (WGS) entry which is preliminary data.</text>
</comment>
<proteinExistence type="predicted"/>
<keyword evidence="4" id="KW-1185">Reference proteome</keyword>
<dbReference type="AlphaFoldDB" id="A0AAW4MWT1"/>
<gene>
    <name evidence="1" type="ORF">KSV97_09215</name>
    <name evidence="2" type="ORF">KSW06_08965</name>
</gene>
<dbReference type="Proteomes" id="UP001196408">
    <property type="component" value="Unassembled WGS sequence"/>
</dbReference>
<dbReference type="EMBL" id="JAHOEF010000071">
    <property type="protein sequence ID" value="MBV3383384.1"/>
    <property type="molecule type" value="Genomic_DNA"/>
</dbReference>
<dbReference type="EMBL" id="JAHOEL010000068">
    <property type="protein sequence ID" value="MBV3393376.1"/>
    <property type="molecule type" value="Genomic_DNA"/>
</dbReference>
<evidence type="ECO:0000313" key="2">
    <source>
        <dbReference type="EMBL" id="MBV3393376.1"/>
    </source>
</evidence>
<reference evidence="1 4" key="1">
    <citation type="submission" date="2021-06" db="EMBL/GenBank/DDBJ databases">
        <title>Collection of gut derived symbiotic bacterial strains cultured from healthy donors.</title>
        <authorList>
            <person name="Lin H."/>
            <person name="Littmann E."/>
            <person name="Pamer E.G."/>
        </authorList>
    </citation>
    <scope>NUCLEOTIDE SEQUENCE</scope>
    <source>
        <strain evidence="2 4">MSK.21.70</strain>
        <strain evidence="1">MSK.21.82</strain>
    </source>
</reference>
<name>A0AAW4MWT1_9FIRM</name>
<evidence type="ECO:0000313" key="4">
    <source>
        <dbReference type="Proteomes" id="UP001197492"/>
    </source>
</evidence>
<sequence>MEDGHSTPPSRGRAILGFIRSKLNYNKISVLKKLACKNNPVIYRRVLQELGDYKYKKKPVKGITLSQADYDTCCLILTVMVEKDFDYYYDQGDVKRTIERMIDLLS</sequence>
<evidence type="ECO:0000313" key="1">
    <source>
        <dbReference type="EMBL" id="MBV3383384.1"/>
    </source>
</evidence>